<accession>A0AAD3SB85</accession>
<dbReference type="AlphaFoldDB" id="A0AAD3SB85"/>
<organism evidence="2 3">
    <name type="scientific">Nepenthes gracilis</name>
    <name type="common">Slender pitcher plant</name>
    <dbReference type="NCBI Taxonomy" id="150966"/>
    <lineage>
        <taxon>Eukaryota</taxon>
        <taxon>Viridiplantae</taxon>
        <taxon>Streptophyta</taxon>
        <taxon>Embryophyta</taxon>
        <taxon>Tracheophyta</taxon>
        <taxon>Spermatophyta</taxon>
        <taxon>Magnoliopsida</taxon>
        <taxon>eudicotyledons</taxon>
        <taxon>Gunneridae</taxon>
        <taxon>Pentapetalae</taxon>
        <taxon>Caryophyllales</taxon>
        <taxon>Nepenthaceae</taxon>
        <taxon>Nepenthes</taxon>
    </lineage>
</organism>
<keyword evidence="3" id="KW-1185">Reference proteome</keyword>
<gene>
    <name evidence="2" type="ORF">Nepgr_009870</name>
</gene>
<dbReference type="EMBL" id="BSYO01000008">
    <property type="protein sequence ID" value="GMH08030.1"/>
    <property type="molecule type" value="Genomic_DNA"/>
</dbReference>
<reference evidence="2" key="1">
    <citation type="submission" date="2023-05" db="EMBL/GenBank/DDBJ databases">
        <title>Nepenthes gracilis genome sequencing.</title>
        <authorList>
            <person name="Fukushima K."/>
        </authorList>
    </citation>
    <scope>NUCLEOTIDE SEQUENCE</scope>
    <source>
        <strain evidence="2">SING2019-196</strain>
    </source>
</reference>
<name>A0AAD3SB85_NEPGR</name>
<dbReference type="Proteomes" id="UP001279734">
    <property type="component" value="Unassembled WGS sequence"/>
</dbReference>
<evidence type="ECO:0000256" key="1">
    <source>
        <dbReference type="SAM" id="MobiDB-lite"/>
    </source>
</evidence>
<feature type="region of interest" description="Disordered" evidence="1">
    <location>
        <begin position="1"/>
        <end position="41"/>
    </location>
</feature>
<comment type="caution">
    <text evidence="2">The sequence shown here is derived from an EMBL/GenBank/DDBJ whole genome shotgun (WGS) entry which is preliminary data.</text>
</comment>
<evidence type="ECO:0000313" key="2">
    <source>
        <dbReference type="EMBL" id="GMH08030.1"/>
    </source>
</evidence>
<protein>
    <submittedName>
        <fullName evidence="2">Uncharacterized protein</fullName>
    </submittedName>
</protein>
<proteinExistence type="predicted"/>
<evidence type="ECO:0000313" key="3">
    <source>
        <dbReference type="Proteomes" id="UP001279734"/>
    </source>
</evidence>
<feature type="compositionally biased region" description="Polar residues" evidence="1">
    <location>
        <begin position="1"/>
        <end position="21"/>
    </location>
</feature>
<sequence>MTVSSYMDIQSGGMNSKQTRNMKPKNDGSNGVREGRFDYRGKGIVGQRHRSSLRRHQRGDTGCGSFTSGSLIVHVGSDAQIIPGFPSSIDEVGNEFTTENSALFDSNGNCIEFYVWSLI</sequence>